<protein>
    <submittedName>
        <fullName evidence="4">Response regulator receiver protein</fullName>
    </submittedName>
</protein>
<dbReference type="Gene3D" id="3.40.50.2300">
    <property type="match status" value="1"/>
</dbReference>
<feature type="modified residue" description="4-aspartylphosphate" evidence="2">
    <location>
        <position position="57"/>
    </location>
</feature>
<proteinExistence type="predicted"/>
<keyword evidence="1 2" id="KW-0597">Phosphoprotein</keyword>
<dbReference type="InterPro" id="IPR003594">
    <property type="entry name" value="HATPase_dom"/>
</dbReference>
<dbReference type="PANTHER" id="PTHR44591">
    <property type="entry name" value="STRESS RESPONSE REGULATOR PROTEIN 1"/>
    <property type="match status" value="1"/>
</dbReference>
<dbReference type="CDD" id="cd16936">
    <property type="entry name" value="HATPase_RsbW-like"/>
    <property type="match status" value="1"/>
</dbReference>
<accession>A0A2W4QPD7</accession>
<dbReference type="SUPFAM" id="SSF55874">
    <property type="entry name" value="ATPase domain of HSP90 chaperone/DNA topoisomerase II/histidine kinase"/>
    <property type="match status" value="1"/>
</dbReference>
<dbReference type="Gene3D" id="3.30.565.10">
    <property type="entry name" value="Histidine kinase-like ATPase, C-terminal domain"/>
    <property type="match status" value="1"/>
</dbReference>
<evidence type="ECO:0000313" key="5">
    <source>
        <dbReference type="Proteomes" id="UP000249396"/>
    </source>
</evidence>
<organism evidence="4 5">
    <name type="scientific">Candidatus Methylumidiphilus alinenensis</name>
    <dbReference type="NCBI Taxonomy" id="2202197"/>
    <lineage>
        <taxon>Bacteria</taxon>
        <taxon>Pseudomonadati</taxon>
        <taxon>Pseudomonadota</taxon>
        <taxon>Gammaproteobacteria</taxon>
        <taxon>Methylococcales</taxon>
        <taxon>Candidatus Methylumidiphilus</taxon>
    </lineage>
</organism>
<comment type="caution">
    <text evidence="4">The sequence shown here is derived from an EMBL/GenBank/DDBJ whole genome shotgun (WGS) entry which is preliminary data.</text>
</comment>
<dbReference type="SUPFAM" id="SSF52172">
    <property type="entry name" value="CheY-like"/>
    <property type="match status" value="1"/>
</dbReference>
<gene>
    <name evidence="4" type="ORF">DM484_21875</name>
</gene>
<evidence type="ECO:0000313" key="4">
    <source>
        <dbReference type="EMBL" id="PZN74021.1"/>
    </source>
</evidence>
<dbReference type="GO" id="GO:0000160">
    <property type="term" value="P:phosphorelay signal transduction system"/>
    <property type="evidence" value="ECO:0007669"/>
    <property type="project" value="InterPro"/>
</dbReference>
<dbReference type="InterPro" id="IPR001789">
    <property type="entry name" value="Sig_transdc_resp-reg_receiver"/>
</dbReference>
<reference evidence="4 5" key="1">
    <citation type="journal article" date="2018" name="Aquat. Microb. Ecol.">
        <title>Gammaproteobacterial methanotrophs dominate.</title>
        <authorList>
            <person name="Rissanen A.J."/>
            <person name="Saarenheimo J."/>
            <person name="Tiirola M."/>
            <person name="Peura S."/>
            <person name="Aalto S.L."/>
            <person name="Karvinen A."/>
            <person name="Nykanen H."/>
        </authorList>
    </citation>
    <scope>NUCLEOTIDE SEQUENCE [LARGE SCALE GENOMIC DNA]</scope>
    <source>
        <strain evidence="4">AMbin10</strain>
    </source>
</reference>
<dbReference type="Pfam" id="PF00072">
    <property type="entry name" value="Response_reg"/>
    <property type="match status" value="1"/>
</dbReference>
<dbReference type="AlphaFoldDB" id="A0A2W4QPD7"/>
<dbReference type="InterPro" id="IPR036890">
    <property type="entry name" value="HATPase_C_sf"/>
</dbReference>
<evidence type="ECO:0000256" key="2">
    <source>
        <dbReference type="PROSITE-ProRule" id="PRU00169"/>
    </source>
</evidence>
<feature type="domain" description="Response regulatory" evidence="3">
    <location>
        <begin position="5"/>
        <end position="124"/>
    </location>
</feature>
<dbReference type="PROSITE" id="PS50110">
    <property type="entry name" value="RESPONSE_REGULATORY"/>
    <property type="match status" value="1"/>
</dbReference>
<dbReference type="PANTHER" id="PTHR44591:SF3">
    <property type="entry name" value="RESPONSE REGULATORY DOMAIN-CONTAINING PROTEIN"/>
    <property type="match status" value="1"/>
</dbReference>
<dbReference type="SMART" id="SM00448">
    <property type="entry name" value="REC"/>
    <property type="match status" value="1"/>
</dbReference>
<evidence type="ECO:0000259" key="3">
    <source>
        <dbReference type="PROSITE" id="PS50110"/>
    </source>
</evidence>
<dbReference type="Pfam" id="PF13581">
    <property type="entry name" value="HATPase_c_2"/>
    <property type="match status" value="1"/>
</dbReference>
<name>A0A2W4QPD7_9GAMM</name>
<dbReference type="InterPro" id="IPR050595">
    <property type="entry name" value="Bact_response_regulator"/>
</dbReference>
<sequence>MSGNRILLVEDEIIFAEIIEEVLTDGGFSIRHAEDGQEAWKFLTEERDTGFDAILLDRLMPRMDGMELLSKIKANPELDQIPVIMETAAGDSASIQEGLNAGAYYYLIKPFEPKVLLSIVKAAVTQYHDHLAMQDSLRQAQRPFACLDNGVFRFQTIEDGCLLADFFAHACPKPDKAILGLRELIINSVEHGNLGITYHEKGELIDTGQMSQEIARRLALEENLGKRVEIVFERRPNDLVFTIRDQGQGFDWQRYLNFDPERVFDPNGRGIAMARTTSFDSLEYQGNGNTVVATVRLPEENMNAESTIE</sequence>
<evidence type="ECO:0000256" key="1">
    <source>
        <dbReference type="ARBA" id="ARBA00022553"/>
    </source>
</evidence>
<dbReference type="InterPro" id="IPR011006">
    <property type="entry name" value="CheY-like_superfamily"/>
</dbReference>
<dbReference type="CDD" id="cd00156">
    <property type="entry name" value="REC"/>
    <property type="match status" value="1"/>
</dbReference>
<dbReference type="EMBL" id="QJPH01000438">
    <property type="protein sequence ID" value="PZN74021.1"/>
    <property type="molecule type" value="Genomic_DNA"/>
</dbReference>
<dbReference type="Proteomes" id="UP000249396">
    <property type="component" value="Unassembled WGS sequence"/>
</dbReference>